<evidence type="ECO:0000313" key="1">
    <source>
        <dbReference type="EMBL" id="PIU24127.1"/>
    </source>
</evidence>
<proteinExistence type="predicted"/>
<organism evidence="1 2">
    <name type="scientific">Candidatus Berkelbacteria bacterium CG08_land_8_20_14_0_20_39_8</name>
    <dbReference type="NCBI Taxonomy" id="1974511"/>
    <lineage>
        <taxon>Bacteria</taxon>
        <taxon>Candidatus Berkelbacteria</taxon>
    </lineage>
</organism>
<dbReference type="EMBL" id="PEXI01000085">
    <property type="protein sequence ID" value="PIU24127.1"/>
    <property type="molecule type" value="Genomic_DNA"/>
</dbReference>
<name>A0A2M6YBQ0_9BACT</name>
<evidence type="ECO:0000313" key="2">
    <source>
        <dbReference type="Proteomes" id="UP000229896"/>
    </source>
</evidence>
<dbReference type="AlphaFoldDB" id="A0A2M6YBQ0"/>
<dbReference type="Proteomes" id="UP000229896">
    <property type="component" value="Unassembled WGS sequence"/>
</dbReference>
<gene>
    <name evidence="1" type="ORF">COT12_02720</name>
</gene>
<protein>
    <submittedName>
        <fullName evidence="1">Uncharacterized protein</fullName>
    </submittedName>
</protein>
<sequence>MANIKILAHETNEPFNCQACRKRVKKGETNFSARCANKSFRGCCEAHAKQILIADMLGIAAEKVTKVIDTDVPNLILLVVVKDGDPMVSFIKSPNLPVTFWIRIGSEKLYLHRIDGGEGLKLESGDNLVTDSNGNEYIITI</sequence>
<accession>A0A2M6YBQ0</accession>
<reference evidence="2" key="1">
    <citation type="submission" date="2017-09" db="EMBL/GenBank/DDBJ databases">
        <title>Depth-based differentiation of microbial function through sediment-hosted aquifers and enrichment of novel symbionts in the deep terrestrial subsurface.</title>
        <authorList>
            <person name="Probst A.J."/>
            <person name="Ladd B."/>
            <person name="Jarett J.K."/>
            <person name="Geller-Mcgrath D.E."/>
            <person name="Sieber C.M.K."/>
            <person name="Emerson J.B."/>
            <person name="Anantharaman K."/>
            <person name="Thomas B.C."/>
            <person name="Malmstrom R."/>
            <person name="Stieglmeier M."/>
            <person name="Klingl A."/>
            <person name="Woyke T."/>
            <person name="Ryan C.M."/>
            <person name="Banfield J.F."/>
        </authorList>
    </citation>
    <scope>NUCLEOTIDE SEQUENCE [LARGE SCALE GENOMIC DNA]</scope>
</reference>
<comment type="caution">
    <text evidence="1">The sequence shown here is derived from an EMBL/GenBank/DDBJ whole genome shotgun (WGS) entry which is preliminary data.</text>
</comment>